<dbReference type="PANTHER" id="PTHR11240">
    <property type="entry name" value="RIBONUCLEASE T2"/>
    <property type="match status" value="1"/>
</dbReference>
<dbReference type="PANTHER" id="PTHR11240:SF22">
    <property type="entry name" value="RIBONUCLEASE T2"/>
    <property type="match status" value="1"/>
</dbReference>
<sequence length="211" mass="23688">MKRLITALGLAFAPISAAADGTAGDFDYYVMALSWSPNWCALEGDGRDSPQCDESEDFGWVLHGLWPQYESGWPDYCPTTVPNPTRRQTSEMADIMGTSGLAWYQWNKHGVCSGLNSTQYYALAREAYETFVIPQAFRKLTSQVSLPASLIEEAFMDQNDELDADEITVTCRSGYIQEVRICMTKDLEFRRCGSDVIRDCSLDDALFDPVR</sequence>
<dbReference type="GO" id="GO:0003723">
    <property type="term" value="F:RNA binding"/>
    <property type="evidence" value="ECO:0007669"/>
    <property type="project" value="InterPro"/>
</dbReference>
<name>A0A251WXA1_9RHOB</name>
<keyword evidence="5" id="KW-1185">Reference proteome</keyword>
<feature type="chain" id="PRO_5011711686" evidence="3">
    <location>
        <begin position="20"/>
        <end position="211"/>
    </location>
</feature>
<evidence type="ECO:0000313" key="5">
    <source>
        <dbReference type="Proteomes" id="UP000194664"/>
    </source>
</evidence>
<dbReference type="Gene3D" id="3.90.730.10">
    <property type="entry name" value="Ribonuclease T2-like"/>
    <property type="match status" value="1"/>
</dbReference>
<protein>
    <submittedName>
        <fullName evidence="4">Ribonuclease T</fullName>
    </submittedName>
</protein>
<feature type="signal peptide" evidence="3">
    <location>
        <begin position="1"/>
        <end position="19"/>
    </location>
</feature>
<dbReference type="CDD" id="cd01062">
    <property type="entry name" value="RNase_T2_prok"/>
    <property type="match status" value="1"/>
</dbReference>
<dbReference type="Pfam" id="PF00445">
    <property type="entry name" value="Ribonuclease_T2"/>
    <property type="match status" value="1"/>
</dbReference>
<comment type="caution">
    <text evidence="4">The sequence shown here is derived from an EMBL/GenBank/DDBJ whole genome shotgun (WGS) entry which is preliminary data.</text>
</comment>
<dbReference type="GO" id="GO:0033897">
    <property type="term" value="F:ribonuclease T2 activity"/>
    <property type="evidence" value="ECO:0007669"/>
    <property type="project" value="InterPro"/>
</dbReference>
<keyword evidence="3" id="KW-0732">Signal</keyword>
<dbReference type="AlphaFoldDB" id="A0A251WXA1"/>
<evidence type="ECO:0000256" key="1">
    <source>
        <dbReference type="ARBA" id="ARBA00007469"/>
    </source>
</evidence>
<dbReference type="InterPro" id="IPR039378">
    <property type="entry name" value="RNase_T2_prok"/>
</dbReference>
<dbReference type="InterPro" id="IPR001568">
    <property type="entry name" value="RNase_T2-like"/>
</dbReference>
<organism evidence="4 5">
    <name type="scientific">Marivivens niveibacter</name>
    <dbReference type="NCBI Taxonomy" id="1930667"/>
    <lineage>
        <taxon>Bacteria</taxon>
        <taxon>Pseudomonadati</taxon>
        <taxon>Pseudomonadota</taxon>
        <taxon>Alphaproteobacteria</taxon>
        <taxon>Rhodobacterales</taxon>
        <taxon>Paracoccaceae</taxon>
        <taxon>Marivivens group</taxon>
        <taxon>Marivivens</taxon>
    </lineage>
</organism>
<dbReference type="PROSITE" id="PS00530">
    <property type="entry name" value="RNASE_T2_1"/>
    <property type="match status" value="1"/>
</dbReference>
<proteinExistence type="inferred from homology"/>
<dbReference type="RefSeq" id="WP_086451609.1">
    <property type="nucleotide sequence ID" value="NZ_MSPP01000003.1"/>
</dbReference>
<dbReference type="PROSITE" id="PS00531">
    <property type="entry name" value="RNASE_T2_2"/>
    <property type="match status" value="1"/>
</dbReference>
<gene>
    <name evidence="4" type="ORF">BVC71_10510</name>
</gene>
<dbReference type="Proteomes" id="UP000194664">
    <property type="component" value="Unassembled WGS sequence"/>
</dbReference>
<dbReference type="GO" id="GO:0006401">
    <property type="term" value="P:RNA catabolic process"/>
    <property type="evidence" value="ECO:0007669"/>
    <property type="project" value="TreeGrafter"/>
</dbReference>
<evidence type="ECO:0000313" key="4">
    <source>
        <dbReference type="EMBL" id="OUD09130.1"/>
    </source>
</evidence>
<dbReference type="OrthoDB" id="4720638at2"/>
<dbReference type="InterPro" id="IPR033130">
    <property type="entry name" value="RNase_T2_His_AS_2"/>
</dbReference>
<dbReference type="InterPro" id="IPR036430">
    <property type="entry name" value="RNase_T2-like_sf"/>
</dbReference>
<evidence type="ECO:0000256" key="2">
    <source>
        <dbReference type="RuleBase" id="RU004328"/>
    </source>
</evidence>
<dbReference type="InterPro" id="IPR018188">
    <property type="entry name" value="RNase_T2_His_AS_1"/>
</dbReference>
<accession>A0A251WXA1</accession>
<comment type="similarity">
    <text evidence="1 2">Belongs to the RNase T2 family.</text>
</comment>
<dbReference type="EMBL" id="MSPP01000003">
    <property type="protein sequence ID" value="OUD09130.1"/>
    <property type="molecule type" value="Genomic_DNA"/>
</dbReference>
<evidence type="ECO:0000256" key="3">
    <source>
        <dbReference type="SAM" id="SignalP"/>
    </source>
</evidence>
<dbReference type="SUPFAM" id="SSF55895">
    <property type="entry name" value="Ribonuclease Rh-like"/>
    <property type="match status" value="1"/>
</dbReference>
<reference evidence="4 5" key="1">
    <citation type="submission" date="2016-12" db="EMBL/GenBank/DDBJ databases">
        <title>The draft genome sequence of HSLHS2.</title>
        <authorList>
            <person name="Hu D."/>
            <person name="Wang L."/>
            <person name="Shao Z."/>
        </authorList>
    </citation>
    <scope>NUCLEOTIDE SEQUENCE [LARGE SCALE GENOMIC DNA]</scope>
    <source>
        <strain evidence="4">MCCC 1A06712</strain>
    </source>
</reference>